<keyword evidence="7" id="KW-0472">Membrane</keyword>
<comment type="caution">
    <text evidence="6">Lacks conserved residue(s) required for the propagation of feature annotation.</text>
</comment>
<evidence type="ECO:0000256" key="6">
    <source>
        <dbReference type="PROSITE-ProRule" id="PRU00076"/>
    </source>
</evidence>
<dbReference type="PANTHER" id="PTHR12916:SF4">
    <property type="entry name" value="UNINFLATABLE, ISOFORM C"/>
    <property type="match status" value="1"/>
</dbReference>
<dbReference type="PANTHER" id="PTHR12916">
    <property type="entry name" value="CYTOCHROME C OXIDASE POLYPEPTIDE VIC-2"/>
    <property type="match status" value="1"/>
</dbReference>
<reference evidence="9 10" key="1">
    <citation type="journal article" date="2017" name="PLoS Biol.">
        <title>The sea cucumber genome provides insights into morphological evolution and visceral regeneration.</title>
        <authorList>
            <person name="Zhang X."/>
            <person name="Sun L."/>
            <person name="Yuan J."/>
            <person name="Sun Y."/>
            <person name="Gao Y."/>
            <person name="Zhang L."/>
            <person name="Li S."/>
            <person name="Dai H."/>
            <person name="Hamel J.F."/>
            <person name="Liu C."/>
            <person name="Yu Y."/>
            <person name="Liu S."/>
            <person name="Lin W."/>
            <person name="Guo K."/>
            <person name="Jin S."/>
            <person name="Xu P."/>
            <person name="Storey K.B."/>
            <person name="Huan P."/>
            <person name="Zhang T."/>
            <person name="Zhou Y."/>
            <person name="Zhang J."/>
            <person name="Lin C."/>
            <person name="Li X."/>
            <person name="Xing L."/>
            <person name="Huo D."/>
            <person name="Sun M."/>
            <person name="Wang L."/>
            <person name="Mercier A."/>
            <person name="Li F."/>
            <person name="Yang H."/>
            <person name="Xiang J."/>
        </authorList>
    </citation>
    <scope>NUCLEOTIDE SEQUENCE [LARGE SCALE GENOMIC DNA]</scope>
    <source>
        <strain evidence="9">Shaxun</strain>
        <tissue evidence="9">Muscle</tissue>
    </source>
</reference>
<sequence length="192" mass="21185">MLRARSVLFSLWSHMCHRETSENGLLNVLNNFNECDSGPCQNGGICTDGTNSFACQCQIGYTGTFCEVNERNVLAAQGLTAVETAATTDPAINPGWMILIIVLSVVVLAFLCFVGYRYFEERLNRETLRGAERVMRRLAEKGYTHLPSDGTSGFEFSTVRPTEAALSGSVRAIHTQETPWPNSTDEVPLSRL</sequence>
<dbReference type="PRINTS" id="PR00010">
    <property type="entry name" value="EGFBLOOD"/>
</dbReference>
<dbReference type="GO" id="GO:0005509">
    <property type="term" value="F:calcium ion binding"/>
    <property type="evidence" value="ECO:0007669"/>
    <property type="project" value="InterPro"/>
</dbReference>
<evidence type="ECO:0000256" key="7">
    <source>
        <dbReference type="SAM" id="Phobius"/>
    </source>
</evidence>
<keyword evidence="7" id="KW-1133">Transmembrane helix</keyword>
<dbReference type="STRING" id="307972.A0A2G8KZJ6"/>
<dbReference type="EMBL" id="MRZV01000291">
    <property type="protein sequence ID" value="PIK53330.1"/>
    <property type="molecule type" value="Genomic_DNA"/>
</dbReference>
<dbReference type="SMART" id="SM00181">
    <property type="entry name" value="EGF"/>
    <property type="match status" value="1"/>
</dbReference>
<dbReference type="InterPro" id="IPR000742">
    <property type="entry name" value="EGF"/>
</dbReference>
<name>A0A2G8KZJ6_STIJA</name>
<dbReference type="PROSITE" id="PS00010">
    <property type="entry name" value="ASX_HYDROXYL"/>
    <property type="match status" value="1"/>
</dbReference>
<dbReference type="AlphaFoldDB" id="A0A2G8KZJ6"/>
<feature type="disulfide bond" evidence="6">
    <location>
        <begin position="57"/>
        <end position="66"/>
    </location>
</feature>
<evidence type="ECO:0000313" key="10">
    <source>
        <dbReference type="Proteomes" id="UP000230750"/>
    </source>
</evidence>
<accession>A0A2G8KZJ6</accession>
<keyword evidence="7" id="KW-0812">Transmembrane</keyword>
<feature type="domain" description="EGF-like" evidence="8">
    <location>
        <begin position="31"/>
        <end position="67"/>
    </location>
</feature>
<evidence type="ECO:0000259" key="8">
    <source>
        <dbReference type="PROSITE" id="PS50026"/>
    </source>
</evidence>
<keyword evidence="4 6" id="KW-1015">Disulfide bond</keyword>
<evidence type="ECO:0000256" key="3">
    <source>
        <dbReference type="ARBA" id="ARBA00022737"/>
    </source>
</evidence>
<dbReference type="PROSITE" id="PS00022">
    <property type="entry name" value="EGF_1"/>
    <property type="match status" value="1"/>
</dbReference>
<dbReference type="PROSITE" id="PS01187">
    <property type="entry name" value="EGF_CA"/>
    <property type="match status" value="1"/>
</dbReference>
<feature type="transmembrane region" description="Helical" evidence="7">
    <location>
        <begin position="96"/>
        <end position="119"/>
    </location>
</feature>
<dbReference type="Gene3D" id="2.10.25.10">
    <property type="entry name" value="Laminin"/>
    <property type="match status" value="1"/>
</dbReference>
<evidence type="ECO:0000256" key="5">
    <source>
        <dbReference type="ARBA" id="ARBA00023180"/>
    </source>
</evidence>
<dbReference type="CDD" id="cd00054">
    <property type="entry name" value="EGF_CA"/>
    <property type="match status" value="1"/>
</dbReference>
<dbReference type="InterPro" id="IPR001881">
    <property type="entry name" value="EGF-like_Ca-bd_dom"/>
</dbReference>
<dbReference type="SUPFAM" id="SSF57196">
    <property type="entry name" value="EGF/Laminin"/>
    <property type="match status" value="1"/>
</dbReference>
<keyword evidence="10" id="KW-1185">Reference proteome</keyword>
<evidence type="ECO:0000313" key="9">
    <source>
        <dbReference type="EMBL" id="PIK53330.1"/>
    </source>
</evidence>
<evidence type="ECO:0000256" key="4">
    <source>
        <dbReference type="ARBA" id="ARBA00023157"/>
    </source>
</evidence>
<dbReference type="Proteomes" id="UP000230750">
    <property type="component" value="Unassembled WGS sequence"/>
</dbReference>
<keyword evidence="2" id="KW-0732">Signal</keyword>
<dbReference type="PROSITE" id="PS50026">
    <property type="entry name" value="EGF_3"/>
    <property type="match status" value="1"/>
</dbReference>
<dbReference type="OrthoDB" id="5953235at2759"/>
<keyword evidence="1 6" id="KW-0245">EGF-like domain</keyword>
<dbReference type="SMART" id="SM00179">
    <property type="entry name" value="EGF_CA"/>
    <property type="match status" value="1"/>
</dbReference>
<protein>
    <submittedName>
        <fullName evidence="9">Putative neurogenic locus notch-like protein 1 isoform X2</fullName>
    </submittedName>
</protein>
<keyword evidence="5" id="KW-0325">Glycoprotein</keyword>
<evidence type="ECO:0000256" key="1">
    <source>
        <dbReference type="ARBA" id="ARBA00022536"/>
    </source>
</evidence>
<dbReference type="PROSITE" id="PS01186">
    <property type="entry name" value="EGF_2"/>
    <property type="match status" value="1"/>
</dbReference>
<evidence type="ECO:0000256" key="2">
    <source>
        <dbReference type="ARBA" id="ARBA00022729"/>
    </source>
</evidence>
<organism evidence="9 10">
    <name type="scientific">Stichopus japonicus</name>
    <name type="common">Sea cucumber</name>
    <dbReference type="NCBI Taxonomy" id="307972"/>
    <lineage>
        <taxon>Eukaryota</taxon>
        <taxon>Metazoa</taxon>
        <taxon>Echinodermata</taxon>
        <taxon>Eleutherozoa</taxon>
        <taxon>Echinozoa</taxon>
        <taxon>Holothuroidea</taxon>
        <taxon>Aspidochirotacea</taxon>
        <taxon>Aspidochirotida</taxon>
        <taxon>Stichopodidae</taxon>
        <taxon>Apostichopus</taxon>
    </lineage>
</organism>
<dbReference type="Pfam" id="PF00008">
    <property type="entry name" value="EGF"/>
    <property type="match status" value="1"/>
</dbReference>
<gene>
    <name evidence="9" type="ORF">BSL78_09747</name>
</gene>
<dbReference type="FunFam" id="2.10.25.10:FF:000004">
    <property type="entry name" value="Neurogenic locus notch 1"/>
    <property type="match status" value="1"/>
</dbReference>
<proteinExistence type="predicted"/>
<dbReference type="InterPro" id="IPR000152">
    <property type="entry name" value="EGF-type_Asp/Asn_hydroxyl_site"/>
</dbReference>
<keyword evidence="3" id="KW-0677">Repeat</keyword>
<dbReference type="InterPro" id="IPR018097">
    <property type="entry name" value="EGF_Ca-bd_CS"/>
</dbReference>
<comment type="caution">
    <text evidence="9">The sequence shown here is derived from an EMBL/GenBank/DDBJ whole genome shotgun (WGS) entry which is preliminary data.</text>
</comment>